<dbReference type="EMBL" id="JANPWB010000006">
    <property type="protein sequence ID" value="KAJ1181870.1"/>
    <property type="molecule type" value="Genomic_DNA"/>
</dbReference>
<sequence>MDGRVTEALRLLREAGRLDLLADDGDRGARPARQVANGEPHRYAGRMGEVGCGRGGSGRMAVRRRIGGEMQGPEAGSLAWVGAPPAGHGEEAGRQARPSQHREEEQGTLSRERRGIEEGDPGGLVVGPAPWDEGGAQYGWLDGTAVRRRVSAGQGVSAVAPDRIGFCARR</sequence>
<proteinExistence type="predicted"/>
<feature type="region of interest" description="Disordered" evidence="1">
    <location>
        <begin position="70"/>
        <end position="134"/>
    </location>
</feature>
<gene>
    <name evidence="2" type="ORF">NDU88_007069</name>
</gene>
<evidence type="ECO:0000256" key="1">
    <source>
        <dbReference type="SAM" id="MobiDB-lite"/>
    </source>
</evidence>
<name>A0AAV7TYM8_PLEWA</name>
<reference evidence="2" key="1">
    <citation type="journal article" date="2022" name="bioRxiv">
        <title>Sequencing and chromosome-scale assembly of the giantPleurodeles waltlgenome.</title>
        <authorList>
            <person name="Brown T."/>
            <person name="Elewa A."/>
            <person name="Iarovenko S."/>
            <person name="Subramanian E."/>
            <person name="Araus A.J."/>
            <person name="Petzold A."/>
            <person name="Susuki M."/>
            <person name="Suzuki K.-i.T."/>
            <person name="Hayashi T."/>
            <person name="Toyoda A."/>
            <person name="Oliveira C."/>
            <person name="Osipova E."/>
            <person name="Leigh N.D."/>
            <person name="Simon A."/>
            <person name="Yun M.H."/>
        </authorList>
    </citation>
    <scope>NUCLEOTIDE SEQUENCE</scope>
    <source>
        <strain evidence="2">20211129_DDA</strain>
        <tissue evidence="2">Liver</tissue>
    </source>
</reference>
<accession>A0AAV7TYM8</accession>
<organism evidence="2 3">
    <name type="scientific">Pleurodeles waltl</name>
    <name type="common">Iberian ribbed newt</name>
    <dbReference type="NCBI Taxonomy" id="8319"/>
    <lineage>
        <taxon>Eukaryota</taxon>
        <taxon>Metazoa</taxon>
        <taxon>Chordata</taxon>
        <taxon>Craniata</taxon>
        <taxon>Vertebrata</taxon>
        <taxon>Euteleostomi</taxon>
        <taxon>Amphibia</taxon>
        <taxon>Batrachia</taxon>
        <taxon>Caudata</taxon>
        <taxon>Salamandroidea</taxon>
        <taxon>Salamandridae</taxon>
        <taxon>Pleurodelinae</taxon>
        <taxon>Pleurodeles</taxon>
    </lineage>
</organism>
<evidence type="ECO:0000313" key="2">
    <source>
        <dbReference type="EMBL" id="KAJ1181870.1"/>
    </source>
</evidence>
<feature type="compositionally biased region" description="Basic and acidic residues" evidence="1">
    <location>
        <begin position="88"/>
        <end position="117"/>
    </location>
</feature>
<dbReference type="AlphaFoldDB" id="A0AAV7TYM8"/>
<dbReference type="Proteomes" id="UP001066276">
    <property type="component" value="Chromosome 3_2"/>
</dbReference>
<keyword evidence="3" id="KW-1185">Reference proteome</keyword>
<comment type="caution">
    <text evidence="2">The sequence shown here is derived from an EMBL/GenBank/DDBJ whole genome shotgun (WGS) entry which is preliminary data.</text>
</comment>
<evidence type="ECO:0000313" key="3">
    <source>
        <dbReference type="Proteomes" id="UP001066276"/>
    </source>
</evidence>
<protein>
    <submittedName>
        <fullName evidence="2">Uncharacterized protein</fullName>
    </submittedName>
</protein>